<keyword evidence="4" id="KW-1185">Reference proteome</keyword>
<feature type="transmembrane region" description="Helical" evidence="2">
    <location>
        <begin position="226"/>
        <end position="246"/>
    </location>
</feature>
<feature type="transmembrane region" description="Helical" evidence="2">
    <location>
        <begin position="178"/>
        <end position="197"/>
    </location>
</feature>
<feature type="transmembrane region" description="Helical" evidence="2">
    <location>
        <begin position="110"/>
        <end position="129"/>
    </location>
</feature>
<keyword evidence="2" id="KW-0812">Transmembrane</keyword>
<sequence>MKSALVRWADLREQRAGARPARPRPDSDPPAAGFGATEDPVFLSLSPERAKVLLVIAARASSFTVVAVVALVLLTLTAAGSGLTGASGAIASGWLAIHQVPVVVGRTELGLLPLVPTGLVLWLTMRDCAHAVSPRSSRADLGWIVGAALAGPLLVTAVFLAVAEDAAAAVPLQSPHTLTAFGCVGGLHLLAAVVGIASRPHALRDHIASMLPEWVFSGARVAARALWRLVLCGAVLTVVSFVVHWSAIGDTYAAAGNLAGVLGLTVLSLAYVPNVAIAATSVLVGADVHIGVGSLSVFSVSGAPVPALPVLASVPTGPAAGWWPVLLLVPAVIGVRGGLESARESTDAPSRPWSTVFAAAVAAVVLAVLGVCASGRVGSFGEIGPGVLLTLALSFAWLTVGGYAGLVWGRRFLGIPPAETGRSSGAGVQPAAAGADSDEYAFGEFEAAGYAQDAYGRGNSRALSAPAYHGEADEPFDEADDLYDDASYDDPYDMDAEEDDEDDRTVDPPYFDQLFDNPRYVEYEFEDDGEGPERYPRPAYRRAADPVVEVDGELVDEDDDPMPTDPEFGFDSESADILDAEVVEGDLPDRPGKGGR</sequence>
<feature type="transmembrane region" description="Helical" evidence="2">
    <location>
        <begin position="141"/>
        <end position="163"/>
    </location>
</feature>
<dbReference type="RefSeq" id="WP_067870161.1">
    <property type="nucleotide sequence ID" value="NZ_JAAXOP010000001.1"/>
</dbReference>
<feature type="compositionally biased region" description="Acidic residues" evidence="1">
    <location>
        <begin position="473"/>
        <end position="504"/>
    </location>
</feature>
<accession>A0A846XRH5</accession>
<proteinExistence type="predicted"/>
<organism evidence="3 4">
    <name type="scientific">Nocardia vermiculata</name>
    <dbReference type="NCBI Taxonomy" id="257274"/>
    <lineage>
        <taxon>Bacteria</taxon>
        <taxon>Bacillati</taxon>
        <taxon>Actinomycetota</taxon>
        <taxon>Actinomycetes</taxon>
        <taxon>Mycobacteriales</taxon>
        <taxon>Nocardiaceae</taxon>
        <taxon>Nocardia</taxon>
    </lineage>
</organism>
<name>A0A846XRH5_9NOCA</name>
<feature type="region of interest" description="Disordered" evidence="1">
    <location>
        <begin position="471"/>
        <end position="575"/>
    </location>
</feature>
<evidence type="ECO:0000256" key="2">
    <source>
        <dbReference type="SAM" id="Phobius"/>
    </source>
</evidence>
<evidence type="ECO:0000313" key="3">
    <source>
        <dbReference type="EMBL" id="NKY48712.1"/>
    </source>
</evidence>
<feature type="region of interest" description="Disordered" evidence="1">
    <location>
        <begin position="13"/>
        <end position="33"/>
    </location>
</feature>
<feature type="transmembrane region" description="Helical" evidence="2">
    <location>
        <begin position="383"/>
        <end position="406"/>
    </location>
</feature>
<gene>
    <name evidence="3" type="ORF">HGA08_00615</name>
</gene>
<evidence type="ECO:0000313" key="4">
    <source>
        <dbReference type="Proteomes" id="UP000565711"/>
    </source>
</evidence>
<evidence type="ECO:0000256" key="1">
    <source>
        <dbReference type="SAM" id="MobiDB-lite"/>
    </source>
</evidence>
<comment type="caution">
    <text evidence="3">The sequence shown here is derived from an EMBL/GenBank/DDBJ whole genome shotgun (WGS) entry which is preliminary data.</text>
</comment>
<feature type="transmembrane region" description="Helical" evidence="2">
    <location>
        <begin position="351"/>
        <end position="371"/>
    </location>
</feature>
<protein>
    <submittedName>
        <fullName evidence="3">Uncharacterized protein</fullName>
    </submittedName>
</protein>
<dbReference type="EMBL" id="JAAXOP010000001">
    <property type="protein sequence ID" value="NKY48712.1"/>
    <property type="molecule type" value="Genomic_DNA"/>
</dbReference>
<keyword evidence="2" id="KW-0472">Membrane</keyword>
<reference evidence="3 4" key="1">
    <citation type="submission" date="2020-04" db="EMBL/GenBank/DDBJ databases">
        <title>MicrobeNet Type strains.</title>
        <authorList>
            <person name="Nicholson A.C."/>
        </authorList>
    </citation>
    <scope>NUCLEOTIDE SEQUENCE [LARGE SCALE GENOMIC DNA]</scope>
    <source>
        <strain evidence="3 4">JCM 12354</strain>
    </source>
</reference>
<keyword evidence="2" id="KW-1133">Transmembrane helix</keyword>
<dbReference type="Proteomes" id="UP000565711">
    <property type="component" value="Unassembled WGS sequence"/>
</dbReference>
<feature type="compositionally biased region" description="Acidic residues" evidence="1">
    <location>
        <begin position="548"/>
        <end position="575"/>
    </location>
</feature>
<feature type="transmembrane region" description="Helical" evidence="2">
    <location>
        <begin position="52"/>
        <end position="76"/>
    </location>
</feature>
<feature type="transmembrane region" description="Helical" evidence="2">
    <location>
        <begin position="279"/>
        <end position="300"/>
    </location>
</feature>
<dbReference type="AlphaFoldDB" id="A0A846XRH5"/>
<dbReference type="Pfam" id="PF19877">
    <property type="entry name" value="DUF6350"/>
    <property type="match status" value="1"/>
</dbReference>
<dbReference type="InterPro" id="IPR045931">
    <property type="entry name" value="DUF6350"/>
</dbReference>
<feature type="transmembrane region" description="Helical" evidence="2">
    <location>
        <begin position="320"/>
        <end position="339"/>
    </location>
</feature>
<feature type="transmembrane region" description="Helical" evidence="2">
    <location>
        <begin position="252"/>
        <end position="272"/>
    </location>
</feature>